<dbReference type="Proteomes" id="UP000198211">
    <property type="component" value="Unassembled WGS sequence"/>
</dbReference>
<reference evidence="2" key="1">
    <citation type="submission" date="2017-03" db="EMBL/GenBank/DDBJ databases">
        <title>Phytopthora megakarya and P. palmivora, two closely related causual agents of cacao black pod achieved similar genome size and gene model numbers by different mechanisms.</title>
        <authorList>
            <person name="Ali S."/>
            <person name="Shao J."/>
            <person name="Larry D.J."/>
            <person name="Kronmiller B."/>
            <person name="Shen D."/>
            <person name="Strem M.D."/>
            <person name="Melnick R.L."/>
            <person name="Guiltinan M.J."/>
            <person name="Tyler B.M."/>
            <person name="Meinhardt L.W."/>
            <person name="Bailey B.A."/>
        </authorList>
    </citation>
    <scope>NUCLEOTIDE SEQUENCE [LARGE SCALE GENOMIC DNA]</scope>
    <source>
        <strain evidence="2">zdho120</strain>
    </source>
</reference>
<name>A0A225VGA4_9STRA</name>
<evidence type="ECO:0000313" key="2">
    <source>
        <dbReference type="Proteomes" id="UP000198211"/>
    </source>
</evidence>
<accession>A0A225VGA4</accession>
<proteinExistence type="predicted"/>
<comment type="caution">
    <text evidence="1">The sequence shown here is derived from an EMBL/GenBank/DDBJ whole genome shotgun (WGS) entry which is preliminary data.</text>
</comment>
<dbReference type="OrthoDB" id="126955at2759"/>
<evidence type="ECO:0000313" key="1">
    <source>
        <dbReference type="EMBL" id="OWZ04154.1"/>
    </source>
</evidence>
<dbReference type="AlphaFoldDB" id="A0A225VGA4"/>
<dbReference type="EMBL" id="NBNE01005121">
    <property type="protein sequence ID" value="OWZ04154.1"/>
    <property type="molecule type" value="Genomic_DNA"/>
</dbReference>
<keyword evidence="2" id="KW-1185">Reference proteome</keyword>
<gene>
    <name evidence="1" type="ORF">PHMEG_00023989</name>
</gene>
<protein>
    <submittedName>
        <fullName evidence="1">Uncharacterized protein</fullName>
    </submittedName>
</protein>
<sequence>MQQLKKFPEFEKLADNVQKMLFQKGIQIHKKTPGVFRRLLGSPYNYGLDILRLPKTNARFKILEGYTLQHYADVEDDVMMKAVNPLVPQIWALEPLSESRNIRLTFYYNVCMVVDSPRYIDFHKSKFGFVVSSTTSLSFWLRQSRNLLDWGNCSLDEVGFAAPSLQKSQVKRYTESINHVL</sequence>
<organism evidence="1 2">
    <name type="scientific">Phytophthora megakarya</name>
    <dbReference type="NCBI Taxonomy" id="4795"/>
    <lineage>
        <taxon>Eukaryota</taxon>
        <taxon>Sar</taxon>
        <taxon>Stramenopiles</taxon>
        <taxon>Oomycota</taxon>
        <taxon>Peronosporomycetes</taxon>
        <taxon>Peronosporales</taxon>
        <taxon>Peronosporaceae</taxon>
        <taxon>Phytophthora</taxon>
    </lineage>
</organism>